<protein>
    <recommendedName>
        <fullName evidence="5 6">Small ribosomal subunit protein bS20</fullName>
    </recommendedName>
</protein>
<feature type="region of interest" description="Disordered" evidence="7">
    <location>
        <begin position="64"/>
        <end position="105"/>
    </location>
</feature>
<accession>A0A0G0M0N3</accession>
<dbReference type="Gene3D" id="1.20.58.110">
    <property type="entry name" value="Ribosomal protein S20"/>
    <property type="match status" value="1"/>
</dbReference>
<reference evidence="8 9" key="1">
    <citation type="journal article" date="2015" name="Nature">
        <title>rRNA introns, odd ribosomes, and small enigmatic genomes across a large radiation of phyla.</title>
        <authorList>
            <person name="Brown C.T."/>
            <person name="Hug L.A."/>
            <person name="Thomas B.C."/>
            <person name="Sharon I."/>
            <person name="Castelle C.J."/>
            <person name="Singh A."/>
            <person name="Wilkins M.J."/>
            <person name="Williams K.H."/>
            <person name="Banfield J.F."/>
        </authorList>
    </citation>
    <scope>NUCLEOTIDE SEQUENCE [LARGE SCALE GENOMIC DNA]</scope>
</reference>
<dbReference type="InterPro" id="IPR002583">
    <property type="entry name" value="Ribosomal_bS20"/>
</dbReference>
<dbReference type="NCBIfam" id="TIGR00029">
    <property type="entry name" value="S20"/>
    <property type="match status" value="1"/>
</dbReference>
<dbReference type="Proteomes" id="UP000034325">
    <property type="component" value="Unassembled WGS sequence"/>
</dbReference>
<dbReference type="PATRIC" id="fig|1618549.4.peg.867"/>
<comment type="caution">
    <text evidence="8">The sequence shown here is derived from an EMBL/GenBank/DDBJ whole genome shotgun (WGS) entry which is preliminary data.</text>
</comment>
<evidence type="ECO:0000256" key="1">
    <source>
        <dbReference type="ARBA" id="ARBA00022730"/>
    </source>
</evidence>
<name>A0A0G0M0N3_9BACT</name>
<keyword evidence="2 6" id="KW-0694">RNA-binding</keyword>
<dbReference type="Pfam" id="PF01649">
    <property type="entry name" value="Ribosomal_S20p"/>
    <property type="match status" value="1"/>
</dbReference>
<organism evidence="8 9">
    <name type="scientific">Candidatus Woesebacteria bacterium GW2011_GWA1_39_12</name>
    <dbReference type="NCBI Taxonomy" id="1618549"/>
    <lineage>
        <taxon>Bacteria</taxon>
        <taxon>Candidatus Woeseibacteriota</taxon>
    </lineage>
</organism>
<dbReference type="InterPro" id="IPR036510">
    <property type="entry name" value="Ribosomal_bS20_sf"/>
</dbReference>
<dbReference type="GO" id="GO:0019843">
    <property type="term" value="F:rRNA binding"/>
    <property type="evidence" value="ECO:0007669"/>
    <property type="project" value="UniProtKB-UniRule"/>
</dbReference>
<dbReference type="GO" id="GO:0005840">
    <property type="term" value="C:ribosome"/>
    <property type="evidence" value="ECO:0007669"/>
    <property type="project" value="UniProtKB-KW"/>
</dbReference>
<comment type="function">
    <text evidence="6">Binds directly to 16S ribosomal RNA.</text>
</comment>
<evidence type="ECO:0000256" key="7">
    <source>
        <dbReference type="SAM" id="MobiDB-lite"/>
    </source>
</evidence>
<evidence type="ECO:0000256" key="5">
    <source>
        <dbReference type="ARBA" id="ARBA00035136"/>
    </source>
</evidence>
<evidence type="ECO:0000313" key="8">
    <source>
        <dbReference type="EMBL" id="KKQ97713.1"/>
    </source>
</evidence>
<evidence type="ECO:0000256" key="3">
    <source>
        <dbReference type="ARBA" id="ARBA00022980"/>
    </source>
</evidence>
<keyword evidence="1 6" id="KW-0699">rRNA-binding</keyword>
<proteinExistence type="inferred from homology"/>
<dbReference type="EMBL" id="LBWA01000009">
    <property type="protein sequence ID" value="KKQ97713.1"/>
    <property type="molecule type" value="Genomic_DNA"/>
</dbReference>
<dbReference type="HAMAP" id="MF_00500">
    <property type="entry name" value="Ribosomal_bS20"/>
    <property type="match status" value="1"/>
</dbReference>
<comment type="similarity">
    <text evidence="6">Belongs to the bacterial ribosomal protein bS20 family.</text>
</comment>
<sequence length="105" mass="11822">MPVTKTAKRALRSSTRKQAFNKKTLASLEVAIRRAKKSKTTENIKKAFSLADRAAKKKFIHKNKAARIKSRLSTLLPKQKSSTSKAKTKKKPKTIRSSKKKATKK</sequence>
<dbReference type="GO" id="GO:0003735">
    <property type="term" value="F:structural constituent of ribosome"/>
    <property type="evidence" value="ECO:0007669"/>
    <property type="project" value="InterPro"/>
</dbReference>
<dbReference type="SUPFAM" id="SSF46992">
    <property type="entry name" value="Ribosomal protein S20"/>
    <property type="match status" value="1"/>
</dbReference>
<dbReference type="AlphaFoldDB" id="A0A0G0M0N3"/>
<evidence type="ECO:0000256" key="4">
    <source>
        <dbReference type="ARBA" id="ARBA00023274"/>
    </source>
</evidence>
<gene>
    <name evidence="6" type="primary">rpsT</name>
    <name evidence="8" type="ORF">UT23_C0009G0042</name>
</gene>
<keyword evidence="4 6" id="KW-0687">Ribonucleoprotein</keyword>
<feature type="compositionally biased region" description="Basic residues" evidence="7">
    <location>
        <begin position="86"/>
        <end position="105"/>
    </location>
</feature>
<keyword evidence="3 6" id="KW-0689">Ribosomal protein</keyword>
<evidence type="ECO:0000256" key="6">
    <source>
        <dbReference type="HAMAP-Rule" id="MF_00500"/>
    </source>
</evidence>
<dbReference type="GO" id="GO:1990904">
    <property type="term" value="C:ribonucleoprotein complex"/>
    <property type="evidence" value="ECO:0007669"/>
    <property type="project" value="UniProtKB-KW"/>
</dbReference>
<evidence type="ECO:0000313" key="9">
    <source>
        <dbReference type="Proteomes" id="UP000034325"/>
    </source>
</evidence>
<dbReference type="GO" id="GO:0006412">
    <property type="term" value="P:translation"/>
    <property type="evidence" value="ECO:0007669"/>
    <property type="project" value="UniProtKB-UniRule"/>
</dbReference>
<evidence type="ECO:0000256" key="2">
    <source>
        <dbReference type="ARBA" id="ARBA00022884"/>
    </source>
</evidence>